<dbReference type="Proteomes" id="UP001369815">
    <property type="component" value="Unassembled WGS sequence"/>
</dbReference>
<keyword evidence="3" id="KW-1185">Reference proteome</keyword>
<evidence type="ECO:0000256" key="1">
    <source>
        <dbReference type="SAM" id="MobiDB-lite"/>
    </source>
</evidence>
<sequence>MDASTGSPAHPPQGFGQFNNQLRDSDADVAGMLALQQARTSSPNRHDTFMSEGSRYSQEGQYVPPRQGWQRPERPSQVPAPLQIPSRPPQELSSGTPPPPQPQPQPQPQPATSSKGDYYEDVDPRFEEPASKPQPPPQLQLPPQDGPSYDDVPPQPMSPAISEQSGFTSISQRGINPRWNPPPGHGYNQQMPPRKPVGRNEVNVLNSNPDFQLPTTRGGATGRGGMIPGSAYPGL</sequence>
<feature type="compositionally biased region" description="Polar residues" evidence="1">
    <location>
        <begin position="161"/>
        <end position="174"/>
    </location>
</feature>
<proteinExistence type="predicted"/>
<feature type="compositionally biased region" description="Pro residues" evidence="1">
    <location>
        <begin position="96"/>
        <end position="109"/>
    </location>
</feature>
<evidence type="ECO:0000313" key="3">
    <source>
        <dbReference type="Proteomes" id="UP001369815"/>
    </source>
</evidence>
<reference evidence="2 3" key="1">
    <citation type="journal article" date="2024" name="Front Chem Biol">
        <title>Unveiling the potential of Daldinia eschscholtzii MFLUCC 19-0629 through bioactivity and bioinformatics studies for enhanced sustainable agriculture production.</title>
        <authorList>
            <person name="Brooks S."/>
            <person name="Weaver J.A."/>
            <person name="Klomchit A."/>
            <person name="Alharthi S.A."/>
            <person name="Onlamun T."/>
            <person name="Nurani R."/>
            <person name="Vong T.K."/>
            <person name="Alberti F."/>
            <person name="Greco C."/>
        </authorList>
    </citation>
    <scope>NUCLEOTIDE SEQUENCE [LARGE SCALE GENOMIC DNA]</scope>
    <source>
        <strain evidence="2">MFLUCC 19-0629</strain>
    </source>
</reference>
<name>A0AAX6MUS8_9PEZI</name>
<organism evidence="2 3">
    <name type="scientific">Daldinia eschscholtzii</name>
    <dbReference type="NCBI Taxonomy" id="292717"/>
    <lineage>
        <taxon>Eukaryota</taxon>
        <taxon>Fungi</taxon>
        <taxon>Dikarya</taxon>
        <taxon>Ascomycota</taxon>
        <taxon>Pezizomycotina</taxon>
        <taxon>Sordariomycetes</taxon>
        <taxon>Xylariomycetidae</taxon>
        <taxon>Xylariales</taxon>
        <taxon>Hypoxylaceae</taxon>
        <taxon>Daldinia</taxon>
    </lineage>
</organism>
<gene>
    <name evidence="2" type="ORF">Daesc_001456</name>
</gene>
<accession>A0AAX6MUS8</accession>
<protein>
    <submittedName>
        <fullName evidence="2">Uncharacterized protein</fullName>
    </submittedName>
</protein>
<feature type="region of interest" description="Disordered" evidence="1">
    <location>
        <begin position="1"/>
        <end position="235"/>
    </location>
</feature>
<comment type="caution">
    <text evidence="2">The sequence shown here is derived from an EMBL/GenBank/DDBJ whole genome shotgun (WGS) entry which is preliminary data.</text>
</comment>
<feature type="compositionally biased region" description="Polar residues" evidence="1">
    <location>
        <begin position="203"/>
        <end position="214"/>
    </location>
</feature>
<dbReference type="EMBL" id="JBANMG010000002">
    <property type="protein sequence ID" value="KAK6956183.1"/>
    <property type="molecule type" value="Genomic_DNA"/>
</dbReference>
<evidence type="ECO:0000313" key="2">
    <source>
        <dbReference type="EMBL" id="KAK6956183.1"/>
    </source>
</evidence>
<dbReference type="AlphaFoldDB" id="A0AAX6MUS8"/>